<sequence length="379" mass="40211">MRKKYFAVVSSLLCITALLAACGTAKTSTSSASTNSAPAPAASSSTSNTASSSAPSASSTTTTDKELVVYSAMGFDKDVTDAFQKKTGITVKLADSGTGPLLAKVQAEKPNPQWDIVWFDGNSSMQGLNDQGMLLKNYSPANMANYTDLGKGLEPSDHSYHPVTVTTSGALAYNTTLLQDSEAPKDWPDLLKPQYKGAVAMNNPSISGPTYTTVLNWVKIQNGVPQGEDFVSKMKANGMIVFDSNGPTLQNLIKGTVKIAVAQDSAIITAMQDPNNHLKIIYPTSGVATLSSNIAINAKAPHMDAAKQFVEYVLSPEAIKVAQASKNGGDATFESIIQGAPSKPGLRPDGIKWNTIDPIFGAQHENEIKTWFTQNIVQK</sequence>
<accession>A0ABT4Q5T3</accession>
<dbReference type="PIRSF" id="PIRSF002825">
    <property type="entry name" value="CfbpA"/>
    <property type="match status" value="1"/>
</dbReference>
<evidence type="ECO:0000313" key="5">
    <source>
        <dbReference type="Proteomes" id="UP001527882"/>
    </source>
</evidence>
<keyword evidence="5" id="KW-1185">Reference proteome</keyword>
<dbReference type="PANTHER" id="PTHR30006:SF2">
    <property type="entry name" value="ABC TRANSPORTER SUBSTRATE-BINDING PROTEIN"/>
    <property type="match status" value="1"/>
</dbReference>
<proteinExistence type="predicted"/>
<evidence type="ECO:0000256" key="1">
    <source>
        <dbReference type="ARBA" id="ARBA00022729"/>
    </source>
</evidence>
<reference evidence="4 5" key="1">
    <citation type="submission" date="2022-12" db="EMBL/GenBank/DDBJ databases">
        <title>Draft genome sequence of Paenibacillus sp. dW9.</title>
        <authorList>
            <person name="Choi E.-W."/>
            <person name="Kim D.-U."/>
        </authorList>
    </citation>
    <scope>NUCLEOTIDE SEQUENCE [LARGE SCALE GENOMIC DNA]</scope>
    <source>
        <strain evidence="5">dW9</strain>
    </source>
</reference>
<feature type="region of interest" description="Disordered" evidence="2">
    <location>
        <begin position="28"/>
        <end position="59"/>
    </location>
</feature>
<dbReference type="EMBL" id="JAQAGZ010000004">
    <property type="protein sequence ID" value="MCZ8512152.1"/>
    <property type="molecule type" value="Genomic_DNA"/>
</dbReference>
<feature type="signal peptide" evidence="3">
    <location>
        <begin position="1"/>
        <end position="20"/>
    </location>
</feature>
<comment type="caution">
    <text evidence="4">The sequence shown here is derived from an EMBL/GenBank/DDBJ whole genome shotgun (WGS) entry which is preliminary data.</text>
</comment>
<organism evidence="4 5">
    <name type="scientific">Paenibacillus gyeongsangnamensis</name>
    <dbReference type="NCBI Taxonomy" id="3388067"/>
    <lineage>
        <taxon>Bacteria</taxon>
        <taxon>Bacillati</taxon>
        <taxon>Bacillota</taxon>
        <taxon>Bacilli</taxon>
        <taxon>Bacillales</taxon>
        <taxon>Paenibacillaceae</taxon>
        <taxon>Paenibacillus</taxon>
    </lineage>
</organism>
<protein>
    <submittedName>
        <fullName evidence="4">Extracellular solute-binding protein</fullName>
    </submittedName>
</protein>
<evidence type="ECO:0000256" key="3">
    <source>
        <dbReference type="SAM" id="SignalP"/>
    </source>
</evidence>
<dbReference type="Gene3D" id="3.40.190.10">
    <property type="entry name" value="Periplasmic binding protein-like II"/>
    <property type="match status" value="2"/>
</dbReference>
<dbReference type="PROSITE" id="PS51257">
    <property type="entry name" value="PROKAR_LIPOPROTEIN"/>
    <property type="match status" value="1"/>
</dbReference>
<name>A0ABT4Q5T3_9BACL</name>
<gene>
    <name evidence="4" type="ORF">O9H85_06870</name>
</gene>
<evidence type="ECO:0000256" key="2">
    <source>
        <dbReference type="SAM" id="MobiDB-lite"/>
    </source>
</evidence>
<keyword evidence="1 3" id="KW-0732">Signal</keyword>
<dbReference type="Proteomes" id="UP001527882">
    <property type="component" value="Unassembled WGS sequence"/>
</dbReference>
<dbReference type="Pfam" id="PF13416">
    <property type="entry name" value="SBP_bac_8"/>
    <property type="match status" value="1"/>
</dbReference>
<dbReference type="InterPro" id="IPR006059">
    <property type="entry name" value="SBP"/>
</dbReference>
<dbReference type="InterPro" id="IPR026045">
    <property type="entry name" value="Ferric-bd"/>
</dbReference>
<evidence type="ECO:0000313" key="4">
    <source>
        <dbReference type="EMBL" id="MCZ8512152.1"/>
    </source>
</evidence>
<dbReference type="PANTHER" id="PTHR30006">
    <property type="entry name" value="THIAMINE-BINDING PERIPLASMIC PROTEIN-RELATED"/>
    <property type="match status" value="1"/>
</dbReference>
<dbReference type="SUPFAM" id="SSF53850">
    <property type="entry name" value="Periplasmic binding protein-like II"/>
    <property type="match status" value="1"/>
</dbReference>
<dbReference type="RefSeq" id="WP_269880570.1">
    <property type="nucleotide sequence ID" value="NZ_JAQAGZ010000004.1"/>
</dbReference>
<feature type="chain" id="PRO_5045368144" evidence="3">
    <location>
        <begin position="21"/>
        <end position="379"/>
    </location>
</feature>